<sequence>MKQLVTDGESAKQCGIKTEYKAGFTVSDGKMGQQDAVINPRQATCMPLQKLSVITEEYWTCRTAIRVPKGSEAAITNLVKTTPSHF</sequence>
<accession>A0A9P4K0T7</accession>
<gene>
    <name evidence="1" type="ORF">CC78DRAFT_585197</name>
</gene>
<dbReference type="AlphaFoldDB" id="A0A9P4K0T7"/>
<reference evidence="2" key="1">
    <citation type="journal article" date="2020" name="Stud. Mycol.">
        <title>101 Dothideomycetes genomes: A test case for predicting lifestyles and emergence of pathogens.</title>
        <authorList>
            <person name="Haridas S."/>
            <person name="Albert R."/>
            <person name="Binder M."/>
            <person name="Bloem J."/>
            <person name="LaButti K."/>
            <person name="Salamov A."/>
            <person name="Andreopoulos B."/>
            <person name="Baker S."/>
            <person name="Barry K."/>
            <person name="Bills G."/>
            <person name="Bluhm B."/>
            <person name="Cannon C."/>
            <person name="Castanera R."/>
            <person name="Culley D."/>
            <person name="Daum C."/>
            <person name="Ezra D."/>
            <person name="Gonzalez J."/>
            <person name="Henrissat B."/>
            <person name="Kuo A."/>
            <person name="Liang C."/>
            <person name="Lipzen A."/>
            <person name="Lutzoni F."/>
            <person name="Magnuson J."/>
            <person name="Mondo S."/>
            <person name="Nolan M."/>
            <person name="Ohm R."/>
            <person name="Pangilinan J."/>
            <person name="Park H.-J."/>
            <person name="Ramirez L."/>
            <person name="Alfaro M."/>
            <person name="Sun H."/>
            <person name="Tritt A."/>
            <person name="Yoshinaga Y."/>
            <person name="Zwiers L.-H."/>
            <person name="Turgeon B."/>
            <person name="Goodwin S."/>
            <person name="Spatafora J."/>
            <person name="Crous P."/>
            <person name="Grigoriev I."/>
        </authorList>
    </citation>
    <scope>NUCLEOTIDE SEQUENCE [LARGE SCALE GENOMIC DNA]</scope>
    <source>
        <strain evidence="2">CBS 304.66</strain>
    </source>
</reference>
<evidence type="ECO:0000313" key="1">
    <source>
        <dbReference type="EMBL" id="KAF2260093.1"/>
    </source>
</evidence>
<evidence type="ECO:0000313" key="2">
    <source>
        <dbReference type="Proteomes" id="UP000800093"/>
    </source>
</evidence>
<dbReference type="Proteomes" id="UP000800093">
    <property type="component" value="Unassembled WGS sequence"/>
</dbReference>
<name>A0A9P4K0T7_9PLEO</name>
<organism evidence="1 2">
    <name type="scientific">Lojkania enalia</name>
    <dbReference type="NCBI Taxonomy" id="147567"/>
    <lineage>
        <taxon>Eukaryota</taxon>
        <taxon>Fungi</taxon>
        <taxon>Dikarya</taxon>
        <taxon>Ascomycota</taxon>
        <taxon>Pezizomycotina</taxon>
        <taxon>Dothideomycetes</taxon>
        <taxon>Pleosporomycetidae</taxon>
        <taxon>Pleosporales</taxon>
        <taxon>Pleosporales incertae sedis</taxon>
        <taxon>Lojkania</taxon>
    </lineage>
</organism>
<proteinExistence type="predicted"/>
<comment type="caution">
    <text evidence="1">The sequence shown here is derived from an EMBL/GenBank/DDBJ whole genome shotgun (WGS) entry which is preliminary data.</text>
</comment>
<protein>
    <submittedName>
        <fullName evidence="1">Uncharacterized protein</fullName>
    </submittedName>
</protein>
<keyword evidence="2" id="KW-1185">Reference proteome</keyword>
<dbReference type="OrthoDB" id="429143at2759"/>
<dbReference type="EMBL" id="ML986689">
    <property type="protein sequence ID" value="KAF2260093.1"/>
    <property type="molecule type" value="Genomic_DNA"/>
</dbReference>